<organism evidence="2 3">
    <name type="scientific">Peribacillus asahii</name>
    <dbReference type="NCBI Taxonomy" id="228899"/>
    <lineage>
        <taxon>Bacteria</taxon>
        <taxon>Bacillati</taxon>
        <taxon>Bacillota</taxon>
        <taxon>Bacilli</taxon>
        <taxon>Bacillales</taxon>
        <taxon>Bacillaceae</taxon>
        <taxon>Peribacillus</taxon>
    </lineage>
</organism>
<evidence type="ECO:0000313" key="2">
    <source>
        <dbReference type="EMBL" id="AZV43714.1"/>
    </source>
</evidence>
<name>A0A3T0KU39_9BACI</name>
<evidence type="ECO:0000313" key="3">
    <source>
        <dbReference type="Proteomes" id="UP000283095"/>
    </source>
</evidence>
<protein>
    <submittedName>
        <fullName evidence="2">Uncharacterized protein</fullName>
    </submittedName>
</protein>
<evidence type="ECO:0000256" key="1">
    <source>
        <dbReference type="SAM" id="Coils"/>
    </source>
</evidence>
<gene>
    <name evidence="2" type="ORF">BAOM_3105</name>
</gene>
<dbReference type="RefSeq" id="WP_257467351.1">
    <property type="nucleotide sequence ID" value="NZ_CP026095.1"/>
</dbReference>
<keyword evidence="1" id="KW-0175">Coiled coil</keyword>
<feature type="coiled-coil region" evidence="1">
    <location>
        <begin position="321"/>
        <end position="355"/>
    </location>
</feature>
<dbReference type="EMBL" id="CP026095">
    <property type="protein sequence ID" value="AZV43714.1"/>
    <property type="molecule type" value="Genomic_DNA"/>
</dbReference>
<accession>A0A3T0KU39</accession>
<dbReference type="KEGG" id="pasa:BAOM_3105"/>
<reference evidence="2 3" key="1">
    <citation type="submission" date="2018-01" db="EMBL/GenBank/DDBJ databases">
        <title>Bacillus asahii Genome sequencing and assembly.</title>
        <authorList>
            <person name="Jiang H."/>
            <person name="Feng Y."/>
            <person name="Zhao F."/>
            <person name="Lin X."/>
        </authorList>
    </citation>
    <scope>NUCLEOTIDE SEQUENCE [LARGE SCALE GENOMIC DNA]</scope>
    <source>
        <strain evidence="2 3">OM18</strain>
    </source>
</reference>
<dbReference type="Proteomes" id="UP000283095">
    <property type="component" value="Chromosome"/>
</dbReference>
<sequence length="361" mass="41476">MTTNKPTKKPCLKCEKDKPITKDFYLSNSTNHADSRYPICKTCIKNNLKLDEPMSQEAIESLKNVLIEMNRPFLFSQWTTSVEESSRTGRELFGMYIKNISMPQYRDYSWKDSEFEPNLPSTENKVEVEVINKSNKKENEEIVVIDTRDKEDVIRMLGYDPFEHENPNDKKHLYSRLVDFLDESTLEDGFKLQAVIEIVIGFNQIDKINHAITNITNDIDRLSDKSGGIKSLIDSKKNILASLIKLAEENGISVKHNTQKSKGAGTLTGIIKTLQEKGIEQGELNLYDIETAQGIRQVADLSNQSIMAQLQFDENDYTSMLMEQREMIQELDAKVTKLEEENRLLKKELIRYKQSDGDSDE</sequence>
<proteinExistence type="predicted"/>
<dbReference type="AlphaFoldDB" id="A0A3T0KU39"/>